<reference evidence="3" key="2">
    <citation type="submission" date="2025-08" db="UniProtKB">
        <authorList>
            <consortium name="Ensembl"/>
        </authorList>
    </citation>
    <scope>IDENTIFICATION</scope>
</reference>
<evidence type="ECO:0000313" key="4">
    <source>
        <dbReference type="Proteomes" id="UP000265160"/>
    </source>
</evidence>
<dbReference type="STRING" id="106582.ENSMZEP00005031292"/>
<keyword evidence="1" id="KW-0812">Transmembrane</keyword>
<feature type="transmembrane region" description="Helical" evidence="1">
    <location>
        <begin position="6"/>
        <end position="24"/>
    </location>
</feature>
<keyword evidence="1" id="KW-0472">Membrane</keyword>
<dbReference type="InterPro" id="IPR000477">
    <property type="entry name" value="RT_dom"/>
</dbReference>
<sequence>GVPQGSVLGPLLFIIYLLPLGHIFRKYNIQFHCYADDTQLYLSTKPDSTLPPPSLILCLAELNSWFSSNFLKLNSNKSELLLVGTKRLLSRINNFSLTINNSLVPISPSVKSLGVILDSTLSFNSHINNITRAAYFQLRNINRLRPFLTPHATAILIHNLVISRIDYCNSLLFGLTQKSINKLQRVQNSAARIITRTSSTHHISPILKQLHWLPVKFRIHFKIILYTFKAIHSLSPPYLSDLLQMKLPSRCLRSSSSLSLSVPSARLITMGGRAFSCSAPRLWNSLPPDLRNISSFSLFKSTLKTHLFKIAYS</sequence>
<keyword evidence="4" id="KW-1185">Reference proteome</keyword>
<reference evidence="3 4" key="1">
    <citation type="journal article" date="2014" name="Nature">
        <title>The genomic substrate for adaptive radiation in African cichlid fish.</title>
        <authorList>
            <person name="Brawand D."/>
            <person name="Wagner C.E."/>
            <person name="Li Y.I."/>
            <person name="Malinsky M."/>
            <person name="Keller I."/>
            <person name="Fan S."/>
            <person name="Simakov O."/>
            <person name="Ng A.Y."/>
            <person name="Lim Z.W."/>
            <person name="Bezault E."/>
            <person name="Turner-Maier J."/>
            <person name="Johnson J."/>
            <person name="Alcazar R."/>
            <person name="Noh H.J."/>
            <person name="Russell P."/>
            <person name="Aken B."/>
            <person name="Alfoldi J."/>
            <person name="Amemiya C."/>
            <person name="Azzouzi N."/>
            <person name="Baroiller J.F."/>
            <person name="Barloy-Hubler F."/>
            <person name="Berlin A."/>
            <person name="Bloomquist R."/>
            <person name="Carleton K.L."/>
            <person name="Conte M.A."/>
            <person name="D'Cotta H."/>
            <person name="Eshel O."/>
            <person name="Gaffney L."/>
            <person name="Galibert F."/>
            <person name="Gante H.F."/>
            <person name="Gnerre S."/>
            <person name="Greuter L."/>
            <person name="Guyon R."/>
            <person name="Haddad N.S."/>
            <person name="Haerty W."/>
            <person name="Harris R.M."/>
            <person name="Hofmann H.A."/>
            <person name="Hourlier T."/>
            <person name="Hulata G."/>
            <person name="Jaffe D.B."/>
            <person name="Lara M."/>
            <person name="Lee A.P."/>
            <person name="MacCallum I."/>
            <person name="Mwaiko S."/>
            <person name="Nikaido M."/>
            <person name="Nishihara H."/>
            <person name="Ozouf-Costaz C."/>
            <person name="Penman D.J."/>
            <person name="Przybylski D."/>
            <person name="Rakotomanga M."/>
            <person name="Renn S.C.P."/>
            <person name="Ribeiro F.J."/>
            <person name="Ron M."/>
            <person name="Salzburger W."/>
            <person name="Sanchez-Pulido L."/>
            <person name="Santos M.E."/>
            <person name="Searle S."/>
            <person name="Sharpe T."/>
            <person name="Swofford R."/>
            <person name="Tan F.J."/>
            <person name="Williams L."/>
            <person name="Young S."/>
            <person name="Yin S."/>
            <person name="Okada N."/>
            <person name="Kocher T.D."/>
            <person name="Miska E.A."/>
            <person name="Lander E.S."/>
            <person name="Venkatesh B."/>
            <person name="Fernald R.D."/>
            <person name="Meyer A."/>
            <person name="Ponting C.P."/>
            <person name="Streelman J.T."/>
            <person name="Lindblad-Toh K."/>
            <person name="Seehausen O."/>
            <person name="Di Palma F."/>
        </authorList>
    </citation>
    <scope>NUCLEOTIDE SEQUENCE</scope>
</reference>
<evidence type="ECO:0000256" key="1">
    <source>
        <dbReference type="SAM" id="Phobius"/>
    </source>
</evidence>
<reference evidence="3" key="3">
    <citation type="submission" date="2025-09" db="UniProtKB">
        <authorList>
            <consortium name="Ensembl"/>
        </authorList>
    </citation>
    <scope>IDENTIFICATION</scope>
</reference>
<dbReference type="Pfam" id="PF00078">
    <property type="entry name" value="RVT_1"/>
    <property type="match status" value="1"/>
</dbReference>
<dbReference type="Proteomes" id="UP000265160">
    <property type="component" value="LG4"/>
</dbReference>
<proteinExistence type="predicted"/>
<keyword evidence="1" id="KW-1133">Transmembrane helix</keyword>
<organism evidence="3 4">
    <name type="scientific">Maylandia zebra</name>
    <name type="common">zebra mbuna</name>
    <dbReference type="NCBI Taxonomy" id="106582"/>
    <lineage>
        <taxon>Eukaryota</taxon>
        <taxon>Metazoa</taxon>
        <taxon>Chordata</taxon>
        <taxon>Craniata</taxon>
        <taxon>Vertebrata</taxon>
        <taxon>Euteleostomi</taxon>
        <taxon>Actinopterygii</taxon>
        <taxon>Neopterygii</taxon>
        <taxon>Teleostei</taxon>
        <taxon>Neoteleostei</taxon>
        <taxon>Acanthomorphata</taxon>
        <taxon>Ovalentaria</taxon>
        <taxon>Cichlomorphae</taxon>
        <taxon>Cichliformes</taxon>
        <taxon>Cichlidae</taxon>
        <taxon>African cichlids</taxon>
        <taxon>Pseudocrenilabrinae</taxon>
        <taxon>Haplochromini</taxon>
        <taxon>Maylandia</taxon>
        <taxon>Maylandia zebra complex</taxon>
    </lineage>
</organism>
<evidence type="ECO:0000259" key="2">
    <source>
        <dbReference type="PROSITE" id="PS50878"/>
    </source>
</evidence>
<dbReference type="Ensembl" id="ENSMZET00005032303.1">
    <property type="protein sequence ID" value="ENSMZEP00005031292.1"/>
    <property type="gene ID" value="ENSMZEG00005023326.1"/>
</dbReference>
<name>A0A3P9DB06_9CICH</name>
<accession>A0A3P9DB06</accession>
<dbReference type="PANTHER" id="PTHR33332">
    <property type="entry name" value="REVERSE TRANSCRIPTASE DOMAIN-CONTAINING PROTEIN"/>
    <property type="match status" value="1"/>
</dbReference>
<dbReference type="AlphaFoldDB" id="A0A3P9DB06"/>
<dbReference type="GeneTree" id="ENSGT01150000286909"/>
<feature type="domain" description="Reverse transcriptase" evidence="2">
    <location>
        <begin position="1"/>
        <end position="117"/>
    </location>
</feature>
<evidence type="ECO:0000313" key="3">
    <source>
        <dbReference type="Ensembl" id="ENSMZEP00005031292.1"/>
    </source>
</evidence>
<protein>
    <recommendedName>
        <fullName evidence="2">Reverse transcriptase domain-containing protein</fullName>
    </recommendedName>
</protein>
<dbReference type="PROSITE" id="PS50878">
    <property type="entry name" value="RT_POL"/>
    <property type="match status" value="1"/>
</dbReference>